<gene>
    <name evidence="1" type="ORF">HPBE_LOCUS18935</name>
</gene>
<dbReference type="InterPro" id="IPR036691">
    <property type="entry name" value="Endo/exonu/phosph_ase_sf"/>
</dbReference>
<proteinExistence type="predicted"/>
<dbReference type="AlphaFoldDB" id="A0A183GAA8"/>
<accession>A0A183GAA8</accession>
<evidence type="ECO:0000313" key="2">
    <source>
        <dbReference type="Proteomes" id="UP000050761"/>
    </source>
</evidence>
<dbReference type="Gene3D" id="3.60.10.10">
    <property type="entry name" value="Endonuclease/exonuclease/phosphatase"/>
    <property type="match status" value="1"/>
</dbReference>
<dbReference type="PANTHER" id="PTHR23227">
    <property type="entry name" value="BUCENTAUR RELATED"/>
    <property type="match status" value="1"/>
</dbReference>
<dbReference type="WBParaSite" id="HPBE_0001893601-mRNA-1">
    <property type="protein sequence ID" value="HPBE_0001893601-mRNA-1"/>
    <property type="gene ID" value="HPBE_0001893601"/>
</dbReference>
<dbReference type="SUPFAM" id="SSF56219">
    <property type="entry name" value="DNase I-like"/>
    <property type="match status" value="1"/>
</dbReference>
<dbReference type="CDD" id="cd09076">
    <property type="entry name" value="L1-EN"/>
    <property type="match status" value="1"/>
</dbReference>
<dbReference type="OrthoDB" id="5865456at2759"/>
<reference evidence="1 2" key="1">
    <citation type="submission" date="2018-11" db="EMBL/GenBank/DDBJ databases">
        <authorList>
            <consortium name="Pathogen Informatics"/>
        </authorList>
    </citation>
    <scope>NUCLEOTIDE SEQUENCE [LARGE SCALE GENOMIC DNA]</scope>
</reference>
<keyword evidence="2" id="KW-1185">Reference proteome</keyword>
<organism evidence="2 3">
    <name type="scientific">Heligmosomoides polygyrus</name>
    <name type="common">Parasitic roundworm</name>
    <dbReference type="NCBI Taxonomy" id="6339"/>
    <lineage>
        <taxon>Eukaryota</taxon>
        <taxon>Metazoa</taxon>
        <taxon>Ecdysozoa</taxon>
        <taxon>Nematoda</taxon>
        <taxon>Chromadorea</taxon>
        <taxon>Rhabditida</taxon>
        <taxon>Rhabditina</taxon>
        <taxon>Rhabditomorpha</taxon>
        <taxon>Strongyloidea</taxon>
        <taxon>Heligmosomidae</taxon>
        <taxon>Heligmosomoides</taxon>
    </lineage>
</organism>
<dbReference type="Proteomes" id="UP000050761">
    <property type="component" value="Unassembled WGS sequence"/>
</dbReference>
<dbReference type="PANTHER" id="PTHR23227:SF67">
    <property type="entry name" value="CRANIOFACIAL DEVELOPMENT PROTEIN 2-LIKE"/>
    <property type="match status" value="1"/>
</dbReference>
<accession>A0A3P8B839</accession>
<dbReference type="GO" id="GO:0003824">
    <property type="term" value="F:catalytic activity"/>
    <property type="evidence" value="ECO:0007669"/>
    <property type="project" value="InterPro"/>
</dbReference>
<sequence length="391" mass="43927">MRGRHRVATELVRKSRNVSRTRVATLNVGTLTGRSCELVEALERRRVDFCAVQETRTTCGVGVIVSERFRDSIVSVERFDDRLMKIVVAAKERLYHFFSAYAPQTGCSEQTKDEFWSLLDETTAEVPSKDVIIVAGDLNGHVGATKDGHSCHGGFGYGSRNADGERILDYAESHKLTIVNTVFQKRDSHLISYYSGGTKTQIDFILVKDRDRGLVTDAKIVPYETIAPQHRPLICTLKIASPRQKQKTTDAIRQAAQLELGITKPGRRKVDKQAWLWTNDLKAKVGEKKSLYHVFLGEKTADNWRKYQEAGKAAKKAVAVAKATHYGDLNEKLESRDGEQYLYRLAKNRHRQTEDIAKDCPQSRVFLGWGPILKQDVACFFFVFGVGGTAA</sequence>
<dbReference type="EMBL" id="UZAH01031021">
    <property type="protein sequence ID" value="VDP13440.1"/>
    <property type="molecule type" value="Genomic_DNA"/>
</dbReference>
<name>A0A183GAA8_HELPZ</name>
<evidence type="ECO:0000313" key="1">
    <source>
        <dbReference type="EMBL" id="VDP13440.1"/>
    </source>
</evidence>
<evidence type="ECO:0000313" key="3">
    <source>
        <dbReference type="WBParaSite" id="HPBE_0001893601-mRNA-1"/>
    </source>
</evidence>
<reference evidence="3" key="2">
    <citation type="submission" date="2019-09" db="UniProtKB">
        <authorList>
            <consortium name="WormBaseParasite"/>
        </authorList>
    </citation>
    <scope>IDENTIFICATION</scope>
</reference>
<dbReference type="InterPro" id="IPR027124">
    <property type="entry name" value="Swc5/CFDP1/2"/>
</dbReference>
<protein>
    <submittedName>
        <fullName evidence="3">Endo/exonuclease/phosphatase domain-containing protein</fullName>
    </submittedName>
</protein>